<gene>
    <name evidence="3" type="ordered locus">azo2387</name>
</gene>
<dbReference type="PANTHER" id="PTHR35342">
    <property type="entry name" value="TRICARBOXYLIC TRANSPORT PROTEIN"/>
    <property type="match status" value="1"/>
</dbReference>
<dbReference type="HOGENOM" id="CLU_022936_2_0_4"/>
<feature type="transmembrane region" description="Helical" evidence="1">
    <location>
        <begin position="470"/>
        <end position="490"/>
    </location>
</feature>
<dbReference type="eggNOG" id="COG3333">
    <property type="taxonomic scope" value="Bacteria"/>
</dbReference>
<feature type="transmembrane region" description="Helical" evidence="1">
    <location>
        <begin position="32"/>
        <end position="53"/>
    </location>
</feature>
<feature type="transmembrane region" description="Helical" evidence="1">
    <location>
        <begin position="144"/>
        <end position="162"/>
    </location>
</feature>
<protein>
    <submittedName>
        <fullName evidence="3">Conserved hypothetical membrane protein</fullName>
    </submittedName>
</protein>
<dbReference type="EMBL" id="AM406670">
    <property type="protein sequence ID" value="CAL95004.1"/>
    <property type="molecule type" value="Genomic_DNA"/>
</dbReference>
<feature type="domain" description="DUF112" evidence="2">
    <location>
        <begin position="21"/>
        <end position="439"/>
    </location>
</feature>
<evidence type="ECO:0000259" key="2">
    <source>
        <dbReference type="Pfam" id="PF01970"/>
    </source>
</evidence>
<keyword evidence="1" id="KW-0812">Transmembrane</keyword>
<organism evidence="3 4">
    <name type="scientific">Azoarcus sp. (strain BH72)</name>
    <dbReference type="NCBI Taxonomy" id="418699"/>
    <lineage>
        <taxon>Bacteria</taxon>
        <taxon>Pseudomonadati</taxon>
        <taxon>Pseudomonadota</taxon>
        <taxon>Betaproteobacteria</taxon>
        <taxon>Rhodocyclales</taxon>
        <taxon>Zoogloeaceae</taxon>
        <taxon>Azoarcus</taxon>
    </lineage>
</organism>
<dbReference type="RefSeq" id="WP_011766118.1">
    <property type="nucleotide sequence ID" value="NC_008702.1"/>
</dbReference>
<dbReference type="KEGG" id="azo:azo2387"/>
<feature type="transmembrane region" description="Helical" evidence="1">
    <location>
        <begin position="315"/>
        <end position="335"/>
    </location>
</feature>
<dbReference type="Pfam" id="PF01970">
    <property type="entry name" value="TctA"/>
    <property type="match status" value="1"/>
</dbReference>
<keyword evidence="1" id="KW-0472">Membrane</keyword>
<evidence type="ECO:0000313" key="3">
    <source>
        <dbReference type="EMBL" id="CAL95004.1"/>
    </source>
</evidence>
<reference evidence="3 4" key="1">
    <citation type="journal article" date="2006" name="Nat. Biotechnol.">
        <title>Complete genome of the mutualistic, N2-fixing grass endophyte Azoarcus sp. strain BH72.</title>
        <authorList>
            <person name="Krause A."/>
            <person name="Ramakumar A."/>
            <person name="Bartels D."/>
            <person name="Battistoni F."/>
            <person name="Bekel T."/>
            <person name="Boch J."/>
            <person name="Boehm M."/>
            <person name="Friedrich F."/>
            <person name="Hurek T."/>
            <person name="Krause L."/>
            <person name="Linke B."/>
            <person name="McHardy A.C."/>
            <person name="Sarkar A."/>
            <person name="Schneiker S."/>
            <person name="Syed A.A."/>
            <person name="Thauer R."/>
            <person name="Vorhoelter F.-J."/>
            <person name="Weidner S."/>
            <person name="Puehler A."/>
            <person name="Reinhold-Hurek B."/>
            <person name="Kaiser O."/>
            <person name="Goesmann A."/>
        </authorList>
    </citation>
    <scope>NUCLEOTIDE SEQUENCE [LARGE SCALE GENOMIC DNA]</scope>
    <source>
        <strain evidence="3 4">BH72</strain>
    </source>
</reference>
<feature type="transmembrane region" description="Helical" evidence="1">
    <location>
        <begin position="391"/>
        <end position="416"/>
    </location>
</feature>
<keyword evidence="4" id="KW-1185">Reference proteome</keyword>
<dbReference type="Proteomes" id="UP000002588">
    <property type="component" value="Chromosome"/>
</dbReference>
<sequence>MELLAHLKLGLAVALSVDNALYCLLGTLVGTFIGVLPGLGPLATIALLLPLTYGLDPTAALIMLAGIYYGAQYGGSTTAILLNMPGEVSAVATALDGHRMAQDGRARQALLVAALASFFAGTVATLLIAALAGPVSTLALRFGPADYCALMALGLVAAVATAQGSTLKAVAMIVLGLLLGLVGTDVNTGVRRFTFDIPELYDGIDVAAVAMGLFGIAEILRNLEGGEAPAATAHAGRGRWWPDRTDRRRAGAATLRGTGLGALLGVLPGSGPVLAAFAAYVVEKKLAADPRRLGSGAIEGVAAPEAANNAAAQTAFIPMLALGLPSNAMMALMIAALTLHDIQPGPQVMSSNPPLFWGLIASMWIGNAFLLVLNLPLLGLWVRLLAIPYRLLYPAILLLSCVGMYAISSSAVPVLLMMGFGVFGYLAGKLGCEPAPLVLGFVLGPPLEENLRRALTLSRGDPAVFMTEPISFALLVTATALLATSLLPALRRHIG</sequence>
<dbReference type="PANTHER" id="PTHR35342:SF5">
    <property type="entry name" value="TRICARBOXYLIC TRANSPORT PROTEIN"/>
    <property type="match status" value="1"/>
</dbReference>
<keyword evidence="1" id="KW-1133">Transmembrane helix</keyword>
<name>A1K849_AZOSB</name>
<dbReference type="STRING" id="62928.azo2387"/>
<feature type="transmembrane region" description="Helical" evidence="1">
    <location>
        <begin position="260"/>
        <end position="282"/>
    </location>
</feature>
<feature type="transmembrane region" description="Helical" evidence="1">
    <location>
        <begin position="355"/>
        <end position="379"/>
    </location>
</feature>
<dbReference type="InterPro" id="IPR002823">
    <property type="entry name" value="DUF112_TM"/>
</dbReference>
<dbReference type="AlphaFoldDB" id="A1K849"/>
<proteinExistence type="predicted"/>
<feature type="transmembrane region" description="Helical" evidence="1">
    <location>
        <begin position="109"/>
        <end position="132"/>
    </location>
</feature>
<accession>A1K849</accession>
<evidence type="ECO:0000256" key="1">
    <source>
        <dbReference type="SAM" id="Phobius"/>
    </source>
</evidence>
<evidence type="ECO:0000313" key="4">
    <source>
        <dbReference type="Proteomes" id="UP000002588"/>
    </source>
</evidence>
<feature type="transmembrane region" description="Helical" evidence="1">
    <location>
        <begin position="169"/>
        <end position="190"/>
    </location>
</feature>